<dbReference type="PROSITE" id="PS50005">
    <property type="entry name" value="TPR"/>
    <property type="match status" value="1"/>
</dbReference>
<keyword evidence="7" id="KW-1185">Reference proteome</keyword>
<reference evidence="6" key="1">
    <citation type="submission" date="2020-02" db="EMBL/GenBank/DDBJ databases">
        <authorList>
            <person name="Scholz U."/>
            <person name="Mascher M."/>
            <person name="Fiebig A."/>
        </authorList>
    </citation>
    <scope>NUCLEOTIDE SEQUENCE</scope>
</reference>
<evidence type="ECO:0000256" key="1">
    <source>
        <dbReference type="ARBA" id="ARBA00022723"/>
    </source>
</evidence>
<dbReference type="InterPro" id="IPR001214">
    <property type="entry name" value="SET_dom"/>
</dbReference>
<dbReference type="OrthoDB" id="1926212at2759"/>
<dbReference type="PANTHER" id="PTHR47337">
    <property type="entry name" value="TETRATRICOPEPTIDE REPEAT (TPR)-LIKE SUPERFAMILY PROTEIN"/>
    <property type="match status" value="1"/>
</dbReference>
<feature type="domain" description="SET" evidence="5">
    <location>
        <begin position="217"/>
        <end position="503"/>
    </location>
</feature>
<dbReference type="PANTHER" id="PTHR47337:SF1">
    <property type="entry name" value="TETRATRICOPEPTIDE REPEAT (TPR)-LIKE SUPERFAMILY PROTEIN"/>
    <property type="match status" value="1"/>
</dbReference>
<dbReference type="Gene3D" id="1.25.40.10">
    <property type="entry name" value="Tetratricopeptide repeat domain"/>
    <property type="match status" value="2"/>
</dbReference>
<dbReference type="InterPro" id="IPR002893">
    <property type="entry name" value="Znf_MYND"/>
</dbReference>
<gene>
    <name evidence="6" type="ORF">SI8410_10014061</name>
</gene>
<evidence type="ECO:0000256" key="4">
    <source>
        <dbReference type="PROSITE-ProRule" id="PRU00339"/>
    </source>
</evidence>
<dbReference type="Gene3D" id="1.10.220.160">
    <property type="match status" value="1"/>
</dbReference>
<evidence type="ECO:0000313" key="7">
    <source>
        <dbReference type="Proteomes" id="UP000663760"/>
    </source>
</evidence>
<dbReference type="Gene3D" id="2.170.270.10">
    <property type="entry name" value="SET domain"/>
    <property type="match status" value="1"/>
</dbReference>
<dbReference type="EMBL" id="LR746273">
    <property type="protein sequence ID" value="CAA7403383.1"/>
    <property type="molecule type" value="Genomic_DNA"/>
</dbReference>
<dbReference type="Gene3D" id="6.10.140.2220">
    <property type="match status" value="1"/>
</dbReference>
<dbReference type="SUPFAM" id="SSF48452">
    <property type="entry name" value="TPR-like"/>
    <property type="match status" value="1"/>
</dbReference>
<dbReference type="Pfam" id="PF00856">
    <property type="entry name" value="SET"/>
    <property type="match status" value="1"/>
</dbReference>
<keyword evidence="2" id="KW-0863">Zinc-finger</keyword>
<evidence type="ECO:0000313" key="6">
    <source>
        <dbReference type="EMBL" id="CAA7403383.1"/>
    </source>
</evidence>
<evidence type="ECO:0000256" key="2">
    <source>
        <dbReference type="ARBA" id="ARBA00022771"/>
    </source>
</evidence>
<sequence>MEKLTSLLPLELRRDISDSSPEELEYTCQALLDFLHPLPQFQRVVRELTDPQLGLCRKSREVSLDLKKKGNDCFAGGDYGKALNFYSQAVRHAPLSSDDMDKTLLATLYANRASSMHNLNLIEECKRDCGRAILLSPCYVKAWYRRGKANVVSKNYKEAVHDLEVALSMESSSSGKIHIKKDLDIAISYFKGTVETSDLANHAMNETTSSRCNNSMPELQCKYTEAKGNGMISLNCISPGTLIHYEEPLAAIILKSCRETHCHVCLNELPTDVIFCSSCTIPLYCSEQCQEKAIGKSDGTKKVRNCQHCRRLSGNNIITEFAEHKHECGGSNWSAVLPADVVLVCRVMAKVIYKRKHPSKADTSQEILDFVHHYSRMASGTKLESHIFSIILSCCLNHYFGSDFPFTGVSAAQLVIIMSQMKVNSMAIVHMRSLQQARGTYSIEKALTSNIEQLRVGQAIYSTGRLFNHSCQPNLHAYFLSRRLLLRSTEPVPAGSPLELSYGPQLGQWGLEERRRLLKDQYFFTCQCSGCMGITLPDLLINAFRCMNPACPGVKTEEIHKIGRLLFLHSGLQIRPGSCLNCGSELDPRSLTSLAEAALLEIQRLRESPPGVLRHAVKALGQLRSVRHAYSRDLARAEDIVAEIFCLAGELESALEHCKASIKILEKLYHDSHIAIGNELVKLASLQLSLGDHAAASDSVGRLEGIFSLYYGPHAGQIYHFLESLRAAANRANP</sequence>
<dbReference type="Proteomes" id="UP000663760">
    <property type="component" value="Chromosome 10"/>
</dbReference>
<dbReference type="InterPro" id="IPR011990">
    <property type="entry name" value="TPR-like_helical_dom_sf"/>
</dbReference>
<dbReference type="PROSITE" id="PS50280">
    <property type="entry name" value="SET"/>
    <property type="match status" value="1"/>
</dbReference>
<dbReference type="Pfam" id="PF01753">
    <property type="entry name" value="zf-MYND"/>
    <property type="match status" value="1"/>
</dbReference>
<name>A0A7I8L004_SPIIN</name>
<dbReference type="GO" id="GO:0008270">
    <property type="term" value="F:zinc ion binding"/>
    <property type="evidence" value="ECO:0007669"/>
    <property type="project" value="UniProtKB-KW"/>
</dbReference>
<dbReference type="InterPro" id="IPR019734">
    <property type="entry name" value="TPR_rpt"/>
</dbReference>
<keyword evidence="1" id="KW-0479">Metal-binding</keyword>
<keyword evidence="3" id="KW-0862">Zinc</keyword>
<dbReference type="SUPFAM" id="SSF82199">
    <property type="entry name" value="SET domain"/>
    <property type="match status" value="1"/>
</dbReference>
<dbReference type="SUPFAM" id="SSF144232">
    <property type="entry name" value="HIT/MYND zinc finger-like"/>
    <property type="match status" value="1"/>
</dbReference>
<accession>A0A7I8L004</accession>
<protein>
    <recommendedName>
        <fullName evidence="5">SET domain-containing protein</fullName>
    </recommendedName>
</protein>
<evidence type="ECO:0000259" key="5">
    <source>
        <dbReference type="PROSITE" id="PS50280"/>
    </source>
</evidence>
<proteinExistence type="predicted"/>
<keyword evidence="4" id="KW-0802">TPR repeat</keyword>
<dbReference type="SMART" id="SM00028">
    <property type="entry name" value="TPR"/>
    <property type="match status" value="4"/>
</dbReference>
<feature type="repeat" description="TPR" evidence="4">
    <location>
        <begin position="140"/>
        <end position="173"/>
    </location>
</feature>
<dbReference type="InterPro" id="IPR046341">
    <property type="entry name" value="SET_dom_sf"/>
</dbReference>
<organism evidence="6 7">
    <name type="scientific">Spirodela intermedia</name>
    <name type="common">Intermediate duckweed</name>
    <dbReference type="NCBI Taxonomy" id="51605"/>
    <lineage>
        <taxon>Eukaryota</taxon>
        <taxon>Viridiplantae</taxon>
        <taxon>Streptophyta</taxon>
        <taxon>Embryophyta</taxon>
        <taxon>Tracheophyta</taxon>
        <taxon>Spermatophyta</taxon>
        <taxon>Magnoliopsida</taxon>
        <taxon>Liliopsida</taxon>
        <taxon>Araceae</taxon>
        <taxon>Lemnoideae</taxon>
        <taxon>Spirodela</taxon>
    </lineage>
</organism>
<dbReference type="AlphaFoldDB" id="A0A7I8L004"/>
<evidence type="ECO:0000256" key="3">
    <source>
        <dbReference type="ARBA" id="ARBA00022833"/>
    </source>
</evidence>